<accession>A0ABD3PYX6</accession>
<evidence type="ECO:0000256" key="9">
    <source>
        <dbReference type="ARBA" id="ARBA00023284"/>
    </source>
</evidence>
<reference evidence="10 11" key="1">
    <citation type="submission" date="2024-10" db="EMBL/GenBank/DDBJ databases">
        <title>Updated reference genomes for cyclostephanoid diatoms.</title>
        <authorList>
            <person name="Roberts W.R."/>
            <person name="Alverson A.J."/>
        </authorList>
    </citation>
    <scope>NUCLEOTIDE SEQUENCE [LARGE SCALE GENOMIC DNA]</scope>
    <source>
        <strain evidence="10 11">AJA010-31</strain>
    </source>
</reference>
<keyword evidence="2" id="KW-0819">tRNA processing</keyword>
<evidence type="ECO:0000256" key="8">
    <source>
        <dbReference type="ARBA" id="ARBA00023157"/>
    </source>
</evidence>
<sequence>MCSSSKLENVTVFFYNPNIHPRKEYEIRKEENKRFYKQLSIPLIDVEYEADNWYSRTKGMEFGIPPRTRKEMHRML</sequence>
<evidence type="ECO:0000313" key="11">
    <source>
        <dbReference type="Proteomes" id="UP001530400"/>
    </source>
</evidence>
<evidence type="ECO:0008006" key="12">
    <source>
        <dbReference type="Google" id="ProtNLM"/>
    </source>
</evidence>
<evidence type="ECO:0000256" key="6">
    <source>
        <dbReference type="ARBA" id="ARBA00023004"/>
    </source>
</evidence>
<keyword evidence="11" id="KW-1185">Reference proteome</keyword>
<dbReference type="Pfam" id="PF02677">
    <property type="entry name" value="QueH"/>
    <property type="match status" value="1"/>
</dbReference>
<evidence type="ECO:0000256" key="1">
    <source>
        <dbReference type="ARBA" id="ARBA00022485"/>
    </source>
</evidence>
<evidence type="ECO:0000256" key="2">
    <source>
        <dbReference type="ARBA" id="ARBA00022694"/>
    </source>
</evidence>
<dbReference type="InterPro" id="IPR003828">
    <property type="entry name" value="QueH"/>
</dbReference>
<evidence type="ECO:0000256" key="4">
    <source>
        <dbReference type="ARBA" id="ARBA00022785"/>
    </source>
</evidence>
<evidence type="ECO:0000256" key="7">
    <source>
        <dbReference type="ARBA" id="ARBA00023014"/>
    </source>
</evidence>
<dbReference type="GO" id="GO:0046872">
    <property type="term" value="F:metal ion binding"/>
    <property type="evidence" value="ECO:0007669"/>
    <property type="project" value="UniProtKB-KW"/>
</dbReference>
<dbReference type="GO" id="GO:0051539">
    <property type="term" value="F:4 iron, 4 sulfur cluster binding"/>
    <property type="evidence" value="ECO:0007669"/>
    <property type="project" value="UniProtKB-KW"/>
</dbReference>
<name>A0ABD3PYX6_9STRA</name>
<keyword evidence="8" id="KW-1015">Disulfide bond</keyword>
<keyword evidence="1" id="KW-0004">4Fe-4S</keyword>
<keyword evidence="7" id="KW-0411">Iron-sulfur</keyword>
<gene>
    <name evidence="10" type="ORF">ACHAWO_008412</name>
</gene>
<keyword evidence="6" id="KW-0408">Iron</keyword>
<keyword evidence="4" id="KW-0671">Queuosine biosynthesis</keyword>
<evidence type="ECO:0000256" key="3">
    <source>
        <dbReference type="ARBA" id="ARBA00022723"/>
    </source>
</evidence>
<dbReference type="PANTHER" id="PTHR36701">
    <property type="entry name" value="EPOXYQUEUOSINE REDUCTASE QUEH"/>
    <property type="match status" value="1"/>
</dbReference>
<dbReference type="PANTHER" id="PTHR36701:SF1">
    <property type="entry name" value="EPOXYQUEUOSINE REDUCTASE QUEH"/>
    <property type="match status" value="1"/>
</dbReference>
<comment type="caution">
    <text evidence="10">The sequence shown here is derived from an EMBL/GenBank/DDBJ whole genome shotgun (WGS) entry which is preliminary data.</text>
</comment>
<evidence type="ECO:0000256" key="5">
    <source>
        <dbReference type="ARBA" id="ARBA00023002"/>
    </source>
</evidence>
<keyword evidence="5" id="KW-0560">Oxidoreductase</keyword>
<protein>
    <recommendedName>
        <fullName evidence="12">Epoxyqueuosine reductase QueH</fullName>
    </recommendedName>
</protein>
<evidence type="ECO:0000313" key="10">
    <source>
        <dbReference type="EMBL" id="KAL3792541.1"/>
    </source>
</evidence>
<dbReference type="EMBL" id="JALLPJ020000426">
    <property type="protein sequence ID" value="KAL3792541.1"/>
    <property type="molecule type" value="Genomic_DNA"/>
</dbReference>
<organism evidence="10 11">
    <name type="scientific">Cyclotella atomus</name>
    <dbReference type="NCBI Taxonomy" id="382360"/>
    <lineage>
        <taxon>Eukaryota</taxon>
        <taxon>Sar</taxon>
        <taxon>Stramenopiles</taxon>
        <taxon>Ochrophyta</taxon>
        <taxon>Bacillariophyta</taxon>
        <taxon>Coscinodiscophyceae</taxon>
        <taxon>Thalassiosirophycidae</taxon>
        <taxon>Stephanodiscales</taxon>
        <taxon>Stephanodiscaceae</taxon>
        <taxon>Cyclotella</taxon>
    </lineage>
</organism>
<dbReference type="Proteomes" id="UP001530400">
    <property type="component" value="Unassembled WGS sequence"/>
</dbReference>
<dbReference type="GO" id="GO:0008616">
    <property type="term" value="P:tRNA queuosine(34) biosynthetic process"/>
    <property type="evidence" value="ECO:0007669"/>
    <property type="project" value="UniProtKB-KW"/>
</dbReference>
<dbReference type="AlphaFoldDB" id="A0ABD3PYX6"/>
<dbReference type="GO" id="GO:0016491">
    <property type="term" value="F:oxidoreductase activity"/>
    <property type="evidence" value="ECO:0007669"/>
    <property type="project" value="UniProtKB-KW"/>
</dbReference>
<proteinExistence type="predicted"/>
<keyword evidence="3" id="KW-0479">Metal-binding</keyword>
<keyword evidence="9" id="KW-0676">Redox-active center</keyword>